<evidence type="ECO:0000313" key="1">
    <source>
        <dbReference type="EMBL" id="THG29816.1"/>
    </source>
</evidence>
<gene>
    <name evidence="1" type="ORF">E6C64_14255</name>
</gene>
<dbReference type="SUPFAM" id="SSF53335">
    <property type="entry name" value="S-adenosyl-L-methionine-dependent methyltransferases"/>
    <property type="match status" value="1"/>
</dbReference>
<dbReference type="RefSeq" id="WP_136428145.1">
    <property type="nucleotide sequence ID" value="NZ_SSSM01000005.1"/>
</dbReference>
<dbReference type="EMBL" id="SSSM01000005">
    <property type="protein sequence ID" value="THG29816.1"/>
    <property type="molecule type" value="Genomic_DNA"/>
</dbReference>
<dbReference type="GO" id="GO:0008168">
    <property type="term" value="F:methyltransferase activity"/>
    <property type="evidence" value="ECO:0007669"/>
    <property type="project" value="UniProtKB-KW"/>
</dbReference>
<dbReference type="InterPro" id="IPR029063">
    <property type="entry name" value="SAM-dependent_MTases_sf"/>
</dbReference>
<organism evidence="1 2">
    <name type="scientific">Naasia lichenicola</name>
    <dbReference type="NCBI Taxonomy" id="2565933"/>
    <lineage>
        <taxon>Bacteria</taxon>
        <taxon>Bacillati</taxon>
        <taxon>Actinomycetota</taxon>
        <taxon>Actinomycetes</taxon>
        <taxon>Micrococcales</taxon>
        <taxon>Microbacteriaceae</taxon>
        <taxon>Naasia</taxon>
    </lineage>
</organism>
<dbReference type="OrthoDB" id="5498854at2"/>
<reference evidence="1 2" key="1">
    <citation type="submission" date="2019-04" db="EMBL/GenBank/DDBJ databases">
        <authorList>
            <person name="Jiang L."/>
        </authorList>
    </citation>
    <scope>NUCLEOTIDE SEQUENCE [LARGE SCALE GENOMIC DNA]</scope>
    <source>
        <strain evidence="1 2">YIM 131853</strain>
    </source>
</reference>
<comment type="caution">
    <text evidence="1">The sequence shown here is derived from an EMBL/GenBank/DDBJ whole genome shotgun (WGS) entry which is preliminary data.</text>
</comment>
<dbReference type="Proteomes" id="UP000309133">
    <property type="component" value="Unassembled WGS sequence"/>
</dbReference>
<protein>
    <submittedName>
        <fullName evidence="1">Class I SAM-dependent methyltransferase</fullName>
    </submittedName>
</protein>
<accession>A0A4S4FKV1</accession>
<dbReference type="GO" id="GO:0032259">
    <property type="term" value="P:methylation"/>
    <property type="evidence" value="ECO:0007669"/>
    <property type="project" value="UniProtKB-KW"/>
</dbReference>
<keyword evidence="1" id="KW-0808">Transferase</keyword>
<evidence type="ECO:0000313" key="2">
    <source>
        <dbReference type="Proteomes" id="UP000309133"/>
    </source>
</evidence>
<keyword evidence="1" id="KW-0489">Methyltransferase</keyword>
<dbReference type="AlphaFoldDB" id="A0A4S4FKV1"/>
<dbReference type="Gene3D" id="3.40.50.150">
    <property type="entry name" value="Vaccinia Virus protein VP39"/>
    <property type="match status" value="1"/>
</dbReference>
<sequence length="257" mass="28495">MPEGRITRGTTGTNRLRRVDRWIAASSAFAAAERPLVVDLGYGAAHWTASELLDRLRRANPLTRVVGLEIDPNRVAAAMPFERDGLSFARGGFEVPLPRGERATVIRALNVLRQYDESEVAAAWALMASRLAPGGLVVDGTSNEIGRIASWVALDSSGPQTFTISLRLAELERPGIVEERLPKALIHRNVPGERIHALIADLDRLWAHTAGYAEFGAQQRWLETVRRLSDHGWTVLTPPRRRRLGELTLPWPEVAPR</sequence>
<name>A0A4S4FKV1_9MICO</name>
<proteinExistence type="predicted"/>
<keyword evidence="2" id="KW-1185">Reference proteome</keyword>